<dbReference type="EMBL" id="JAWQEG010003870">
    <property type="protein sequence ID" value="KAK3864101.1"/>
    <property type="molecule type" value="Genomic_DNA"/>
</dbReference>
<dbReference type="AlphaFoldDB" id="A0AAE1EZC2"/>
<sequence>MSTCVYLLPAGQPTWPGRRWAAPRPLGLQLQPGQHLPFQTVTSEASATHYSDAPGPTAAGARDPCVGFPATTCVHSSSCSGRSNTSCPAVTACRRLPASSSPRACT</sequence>
<organism evidence="1 2">
    <name type="scientific">Petrolisthes cinctipes</name>
    <name type="common">Flat porcelain crab</name>
    <dbReference type="NCBI Taxonomy" id="88211"/>
    <lineage>
        <taxon>Eukaryota</taxon>
        <taxon>Metazoa</taxon>
        <taxon>Ecdysozoa</taxon>
        <taxon>Arthropoda</taxon>
        <taxon>Crustacea</taxon>
        <taxon>Multicrustacea</taxon>
        <taxon>Malacostraca</taxon>
        <taxon>Eumalacostraca</taxon>
        <taxon>Eucarida</taxon>
        <taxon>Decapoda</taxon>
        <taxon>Pleocyemata</taxon>
        <taxon>Anomura</taxon>
        <taxon>Galatheoidea</taxon>
        <taxon>Porcellanidae</taxon>
        <taxon>Petrolisthes</taxon>
    </lineage>
</organism>
<reference evidence="1" key="1">
    <citation type="submission" date="2023-10" db="EMBL/GenBank/DDBJ databases">
        <title>Genome assemblies of two species of porcelain crab, Petrolisthes cinctipes and Petrolisthes manimaculis (Anomura: Porcellanidae).</title>
        <authorList>
            <person name="Angst P."/>
        </authorList>
    </citation>
    <scope>NUCLEOTIDE SEQUENCE</scope>
    <source>
        <strain evidence="1">PB745_01</strain>
        <tissue evidence="1">Gill</tissue>
    </source>
</reference>
<keyword evidence="2" id="KW-1185">Reference proteome</keyword>
<evidence type="ECO:0000313" key="2">
    <source>
        <dbReference type="Proteomes" id="UP001286313"/>
    </source>
</evidence>
<dbReference type="Proteomes" id="UP001286313">
    <property type="component" value="Unassembled WGS sequence"/>
</dbReference>
<name>A0AAE1EZC2_PETCI</name>
<gene>
    <name evidence="1" type="ORF">Pcinc_030184</name>
</gene>
<evidence type="ECO:0000313" key="1">
    <source>
        <dbReference type="EMBL" id="KAK3864101.1"/>
    </source>
</evidence>
<proteinExistence type="predicted"/>
<protein>
    <submittedName>
        <fullName evidence="1">Uncharacterized protein</fullName>
    </submittedName>
</protein>
<comment type="caution">
    <text evidence="1">The sequence shown here is derived from an EMBL/GenBank/DDBJ whole genome shotgun (WGS) entry which is preliminary data.</text>
</comment>
<accession>A0AAE1EZC2</accession>